<reference evidence="3 5" key="2">
    <citation type="submission" date="2016-10" db="EMBL/GenBank/DDBJ databases">
        <authorList>
            <person name="Varghese N."/>
            <person name="Submissions S."/>
        </authorList>
    </citation>
    <scope>NUCLEOTIDE SEQUENCE [LARGE SCALE GENOMIC DNA]</scope>
    <source>
        <strain evidence="3 5">CBMB27</strain>
    </source>
</reference>
<geneLocation type="plasmid" evidence="2 4">
    <name>CBMB27-p1</name>
</geneLocation>
<reference evidence="2 4" key="1">
    <citation type="submission" date="2016-04" db="EMBL/GenBank/DDBJ databases">
        <title>Complete genome sequencing and analysis of CBMB27, Methylobacterium phyllosphaerae isolated from leaf tissues of rice (Oryza sativa L.).</title>
        <authorList>
            <person name="Lee Y."/>
            <person name="Hwangbo K."/>
            <person name="Chung H."/>
            <person name="Yoo J."/>
            <person name="Kim K.Y."/>
            <person name="Sa T.M."/>
            <person name="Um Y."/>
            <person name="Madhaiyan M."/>
        </authorList>
    </citation>
    <scope>NUCLEOTIDE SEQUENCE [LARGE SCALE GENOMIC DNA]</scope>
    <source>
        <strain evidence="2 4">CBMB27</strain>
        <plasmid evidence="2 4">CBMB27-p1</plasmid>
    </source>
</reference>
<dbReference type="AlphaFoldDB" id="A0AAE8HY43"/>
<evidence type="ECO:0000313" key="4">
    <source>
        <dbReference type="Proteomes" id="UP000185487"/>
    </source>
</evidence>
<proteinExistence type="predicted"/>
<keyword evidence="4" id="KW-1185">Reference proteome</keyword>
<sequence length="620" mass="69092">MDAAGSNSEGTTPVNVRIAEGRAYEEAKRLEVDRQFARRAAEGHRQSEAGRVQEQARIAKEGAVRLSAFTARQQADQTARARFEDAAHAAGAQKQEDLVAELRRSARADDSEVGGTRQQAQSLPRPVPASLPRPSNAVRGTLPQDDLRSAYPVHQGDTSQRQPASTRHADMRPPVAGVHVRPSTERRAEAPRPAQLPVQAPVVTSVVQDGQRRDGVASSAHQHLHDAFQRFVDPSTKDRENRSIQNAVRGTLRLLDREGADGPTDERRRELQHGVATILNGLSSGQRHTAEYSYALKQISKAAADEIGRSAELQKENYRNGIGLSEGSDLNQEIHKLNRASQSAQKFSDSMSDRHNEQYGNYKFHMRKLTMSDGTQWEVKDREKAVLEASQAGKNIPPPEPMVLESRYFSLETRVLEAGARNVPGWQSEHQRAASQRDNSFDAHDTKLSCLADYYRGSEINRPISAEYVDRRRDYLKACRERDISADRLDMMKRDPYAAQNSKEIEKIRLQVFDLSYDVNAAKQSMDKAWIAYKESGEGGVFKRNDKGERIQFDLVGGSNASAVVSRNRSASGKEEGRAEQQGRGSHVPVDMPPSERRFREQMAAADAVENRPTVASWKM</sequence>
<feature type="compositionally biased region" description="Basic and acidic residues" evidence="1">
    <location>
        <begin position="572"/>
        <end position="581"/>
    </location>
</feature>
<dbReference type="EMBL" id="CP015368">
    <property type="protein sequence ID" value="APT35045.1"/>
    <property type="molecule type" value="Genomic_DNA"/>
</dbReference>
<dbReference type="KEGG" id="mphy:MCBMB27_05754"/>
<evidence type="ECO:0000313" key="5">
    <source>
        <dbReference type="Proteomes" id="UP000199140"/>
    </source>
</evidence>
<organism evidence="3 5">
    <name type="scientific">Methylobacterium phyllosphaerae</name>
    <dbReference type="NCBI Taxonomy" id="418223"/>
    <lineage>
        <taxon>Bacteria</taxon>
        <taxon>Pseudomonadati</taxon>
        <taxon>Pseudomonadota</taxon>
        <taxon>Alphaproteobacteria</taxon>
        <taxon>Hyphomicrobiales</taxon>
        <taxon>Methylobacteriaceae</taxon>
        <taxon>Methylobacterium</taxon>
    </lineage>
</organism>
<evidence type="ECO:0000256" key="1">
    <source>
        <dbReference type="SAM" id="MobiDB-lite"/>
    </source>
</evidence>
<keyword evidence="2" id="KW-0614">Plasmid</keyword>
<feature type="region of interest" description="Disordered" evidence="1">
    <location>
        <begin position="80"/>
        <end position="193"/>
    </location>
</feature>
<gene>
    <name evidence="2" type="ORF">MCBMB27_05754</name>
    <name evidence="3" type="ORF">SAMN05192567_1488</name>
</gene>
<dbReference type="Proteomes" id="UP000185487">
    <property type="component" value="Plasmid CBMB27-p1"/>
</dbReference>
<feature type="region of interest" description="Disordered" evidence="1">
    <location>
        <begin position="564"/>
        <end position="596"/>
    </location>
</feature>
<protein>
    <submittedName>
        <fullName evidence="3">Uncharacterized protein</fullName>
    </submittedName>
</protein>
<dbReference type="Proteomes" id="UP000199140">
    <property type="component" value="Unassembled WGS sequence"/>
</dbReference>
<dbReference type="EMBL" id="FOPK01000048">
    <property type="protein sequence ID" value="SFH71069.1"/>
    <property type="molecule type" value="Genomic_DNA"/>
</dbReference>
<feature type="compositionally biased region" description="Polar residues" evidence="1">
    <location>
        <begin position="156"/>
        <end position="165"/>
    </location>
</feature>
<name>A0AAE8HY43_9HYPH</name>
<evidence type="ECO:0000313" key="2">
    <source>
        <dbReference type="EMBL" id="APT35045.1"/>
    </source>
</evidence>
<feature type="compositionally biased region" description="Basic and acidic residues" evidence="1">
    <location>
        <begin position="94"/>
        <end position="110"/>
    </location>
</feature>
<evidence type="ECO:0000313" key="3">
    <source>
        <dbReference type="EMBL" id="SFH71069.1"/>
    </source>
</evidence>
<accession>A0AAE8HY43</accession>